<accession>A0A809ZUN9</accession>
<name>A0A809ZUN9_9BRAD</name>
<evidence type="ECO:0000313" key="1">
    <source>
        <dbReference type="EMBL" id="BCE56382.1"/>
    </source>
</evidence>
<dbReference type="AlphaFoldDB" id="A0A809ZUN9"/>
<gene>
    <name evidence="1" type="ORF">XF5B_38940</name>
</gene>
<sequence length="112" mass="12454">MRSLIVAAAGPRLDSDTRETWLRRAADLVGVSFRQARAVYYGEISGPNCEAVRKFEAAAEQRAREGAAHLADQFDSLLAQLVEGAPFLDRREVDALYRVADKLRSAYGLRQD</sequence>
<proteinExistence type="predicted"/>
<dbReference type="RefSeq" id="WP_183117498.1">
    <property type="nucleotide sequence ID" value="NZ_AP022638.1"/>
</dbReference>
<reference evidence="1" key="1">
    <citation type="submission" date="2020-05" db="EMBL/GenBank/DDBJ databases">
        <title>Complete genome sequence of Bradyrhizobium diazoefficiens XF5 isolated from soybean nodule.</title>
        <authorList>
            <person name="Noda R."/>
            <person name="Kakizaki K."/>
            <person name="Minamisawa K."/>
        </authorList>
    </citation>
    <scope>NUCLEOTIDE SEQUENCE</scope>
    <source>
        <strain evidence="1">XF5</strain>
    </source>
</reference>
<organism evidence="1">
    <name type="scientific">Bradyrhizobium diazoefficiens</name>
    <dbReference type="NCBI Taxonomy" id="1355477"/>
    <lineage>
        <taxon>Bacteria</taxon>
        <taxon>Pseudomonadati</taxon>
        <taxon>Pseudomonadota</taxon>
        <taxon>Alphaproteobacteria</taxon>
        <taxon>Hyphomicrobiales</taxon>
        <taxon>Nitrobacteraceae</taxon>
        <taxon>Bradyrhizobium</taxon>
    </lineage>
</organism>
<protein>
    <submittedName>
        <fullName evidence="1">Uncharacterized protein</fullName>
    </submittedName>
</protein>
<dbReference type="EMBL" id="AP023095">
    <property type="protein sequence ID" value="BCE56382.1"/>
    <property type="molecule type" value="Genomic_DNA"/>
</dbReference>